<accession>A0A7J6MW18</accession>
<dbReference type="FunFam" id="1.10.275.10:FF:000005">
    <property type="entry name" value="Histidine ammonia-lyase"/>
    <property type="match status" value="1"/>
</dbReference>
<organism evidence="15 16">
    <name type="scientific">Perkinsus chesapeaki</name>
    <name type="common">Clam parasite</name>
    <name type="synonym">Perkinsus andrewsi</name>
    <dbReference type="NCBI Taxonomy" id="330153"/>
    <lineage>
        <taxon>Eukaryota</taxon>
        <taxon>Sar</taxon>
        <taxon>Alveolata</taxon>
        <taxon>Perkinsozoa</taxon>
        <taxon>Perkinsea</taxon>
        <taxon>Perkinsida</taxon>
        <taxon>Perkinsidae</taxon>
        <taxon>Perkinsus</taxon>
    </lineage>
</organism>
<evidence type="ECO:0000259" key="13">
    <source>
        <dbReference type="Pfam" id="PF17391"/>
    </source>
</evidence>
<comment type="cofactor">
    <cofactor evidence="1">
        <name>NAD(+)</name>
        <dbReference type="ChEBI" id="CHEBI:57540"/>
    </cofactor>
</comment>
<dbReference type="Gene3D" id="1.20.200.10">
    <property type="entry name" value="Fumarase/aspartase (Central domain)"/>
    <property type="match status" value="2"/>
</dbReference>
<dbReference type="SUPFAM" id="SSF111326">
    <property type="entry name" value="Urocanase"/>
    <property type="match status" value="1"/>
</dbReference>
<evidence type="ECO:0000256" key="6">
    <source>
        <dbReference type="ARBA" id="ARBA00022808"/>
    </source>
</evidence>
<dbReference type="InterPro" id="IPR035400">
    <property type="entry name" value="Urocanase_N"/>
</dbReference>
<feature type="coiled-coil region" evidence="11">
    <location>
        <begin position="451"/>
        <end position="478"/>
    </location>
</feature>
<feature type="domain" description="Urocanase Rossmann-like" evidence="12">
    <location>
        <begin position="937"/>
        <end position="1152"/>
    </location>
</feature>
<dbReference type="Proteomes" id="UP000591131">
    <property type="component" value="Unassembled WGS sequence"/>
</dbReference>
<evidence type="ECO:0000256" key="5">
    <source>
        <dbReference type="ARBA" id="ARBA00011992"/>
    </source>
</evidence>
<evidence type="ECO:0000256" key="2">
    <source>
        <dbReference type="ARBA" id="ARBA00004794"/>
    </source>
</evidence>
<proteinExistence type="inferred from homology"/>
<dbReference type="InterPro" id="IPR038364">
    <property type="entry name" value="Urocanase_central_sf"/>
</dbReference>
<dbReference type="InterPro" id="IPR035085">
    <property type="entry name" value="Urocanase_Rossmann-like"/>
</dbReference>
<comment type="caution">
    <text evidence="15">The sequence shown here is derived from an EMBL/GenBank/DDBJ whole genome shotgun (WGS) entry which is preliminary data.</text>
</comment>
<evidence type="ECO:0000259" key="14">
    <source>
        <dbReference type="Pfam" id="PF17392"/>
    </source>
</evidence>
<comment type="similarity">
    <text evidence="4">Belongs to the urocanase family.</text>
</comment>
<dbReference type="InterPro" id="IPR055351">
    <property type="entry name" value="Urocanase"/>
</dbReference>
<dbReference type="InterPro" id="IPR036190">
    <property type="entry name" value="Urocanase_sf"/>
</dbReference>
<dbReference type="PANTHER" id="PTHR12216">
    <property type="entry name" value="UROCANATE HYDRATASE"/>
    <property type="match status" value="1"/>
</dbReference>
<evidence type="ECO:0000256" key="10">
    <source>
        <dbReference type="ARBA" id="ARBA00047623"/>
    </source>
</evidence>
<evidence type="ECO:0000256" key="11">
    <source>
        <dbReference type="SAM" id="Coils"/>
    </source>
</evidence>
<evidence type="ECO:0000313" key="16">
    <source>
        <dbReference type="Proteomes" id="UP000591131"/>
    </source>
</evidence>
<evidence type="ECO:0000259" key="12">
    <source>
        <dbReference type="Pfam" id="PF01175"/>
    </source>
</evidence>
<dbReference type="InterPro" id="IPR001106">
    <property type="entry name" value="Aromatic_Lyase"/>
</dbReference>
<evidence type="ECO:0000313" key="15">
    <source>
        <dbReference type="EMBL" id="KAF4675527.1"/>
    </source>
</evidence>
<gene>
    <name evidence="15" type="primary">UROC1</name>
    <name evidence="15" type="ORF">FOL47_007665</name>
</gene>
<dbReference type="NCBIfam" id="NF003820">
    <property type="entry name" value="PRK05414.1"/>
    <property type="match status" value="1"/>
</dbReference>
<dbReference type="PROSITE" id="PS01233">
    <property type="entry name" value="UROCANASE"/>
    <property type="match status" value="1"/>
</dbReference>
<dbReference type="InterPro" id="IPR023636">
    <property type="entry name" value="Urocanase_CS"/>
</dbReference>
<dbReference type="Pfam" id="PF01175">
    <property type="entry name" value="Urocanase"/>
    <property type="match status" value="1"/>
</dbReference>
<evidence type="ECO:0000256" key="9">
    <source>
        <dbReference type="ARBA" id="ARBA00031640"/>
    </source>
</evidence>
<reference evidence="15 16" key="1">
    <citation type="submission" date="2020-04" db="EMBL/GenBank/DDBJ databases">
        <title>Perkinsus chesapeaki whole genome sequence.</title>
        <authorList>
            <person name="Bogema D.R."/>
        </authorList>
    </citation>
    <scope>NUCLEOTIDE SEQUENCE [LARGE SCALE GENOMIC DNA]</scope>
    <source>
        <strain evidence="15">ATCC PRA-425</strain>
    </source>
</reference>
<evidence type="ECO:0000256" key="1">
    <source>
        <dbReference type="ARBA" id="ARBA00001911"/>
    </source>
</evidence>
<keyword evidence="8" id="KW-0456">Lyase</keyword>
<dbReference type="SUPFAM" id="SSF48557">
    <property type="entry name" value="L-aspartase-like"/>
    <property type="match status" value="3"/>
</dbReference>
<dbReference type="NCBIfam" id="TIGR01228">
    <property type="entry name" value="hutU"/>
    <property type="match status" value="1"/>
</dbReference>
<dbReference type="Pfam" id="PF00221">
    <property type="entry name" value="Lyase_aromatic"/>
    <property type="match status" value="3"/>
</dbReference>
<dbReference type="HAMAP" id="MF_00577">
    <property type="entry name" value="HutU"/>
    <property type="match status" value="1"/>
</dbReference>
<dbReference type="OrthoDB" id="194468at2759"/>
<dbReference type="Gene3D" id="3.40.1770.10">
    <property type="entry name" value="Urocanase superfamily"/>
    <property type="match status" value="2"/>
</dbReference>
<dbReference type="EMBL" id="JAAPAO010000046">
    <property type="protein sequence ID" value="KAF4675527.1"/>
    <property type="molecule type" value="Genomic_DNA"/>
</dbReference>
<feature type="domain" description="Urocanase C-terminal" evidence="14">
    <location>
        <begin position="1155"/>
        <end position="1359"/>
    </location>
</feature>
<sequence>MTGSNGSTQVASREGSDRKVCVLDGHSLTCDKLIELSKGNVELMLSPEAWDKVNRGRHVIDQILDKNEVAYGINTGFGMFSDVIVAPDQLSQLQVNLIRSHAAGVGPPLSRERTRMLLALRVNVIACGHSGARPQTVEKMLAAFNEDCLSVVPSKGASGDLAPLAHLCLGLLGEGLMWEPESSEPKPAGEVLERHGLDPLELGPKEGLALINGTQLISSLGCEAVTRATNVARCADITCALTLETLMGTHNAFHPKIHAARPHSGQNLVASRVRGLLQPEKPSELFNSHRYSGKVQDAYALRCVPQLRRAAASLFRIGRHNIIIIYYDIVHACIIIGYSDPIVHGVVYETIEFARRLLDIELNSATDNPMIFSGGAEFYPAGSAKAPMAIRGRGVSIDGTSTVKGSGPVSPVHTTTVSPIPASDISLGSLGEDDSFPLMSGPEDASDIADLDDARREIQKMRALLKNFKQENTALNTHLMETLLLGTSGFIISGGNFHGEYPAKALDFLAIGVQELANISERRMERLVNPSLSNLPAFLVQNGGLNSGFMIAHCTAAALTSENKVLCHPSSVDTISTSAAKEDHVSMGGYSARKCLEVVSNVEVVVAIELMAACQALEFHRPCRTTAPLEAVYDLVRSSGVKPYDQDRYLAPDIDKVTQLVRSGAVWKAVEPFLKQREESRIDEVSPLSLMPRADSKPEVFALSVMPIPSDTTPTAAPPGKQRKTLLDFPGLKVDPLPPKFDFSRDPTVPHAPRRPHSLSVMECRRAVKNALRYFPVHCHGELAPEFARELDEYGHIYMYRFRPTEPIFARPVDQYPSKCRQAAAIMLMIQNNLDANVAQFPHELVTYGGNGTVFQNWAQYNLTMHYLQTMTEDQTLVMYSGHPMGLFPSHPDAPRVIISNGMVIPNYSSIEDYNKMFAMGVTQYGQMTAGSYCYIGSQGIVHGTAITLFNAGRLYLNVENLKGKLFVTAGLGGMSGAQPKAAKICDAVSITAEVSEAALKKRLNQGWLDDYRSDASEVIALARDALEAKRSISLGYLGNVVELWEALLDADLTPDLGSDQTSLHNPFGGGYYPVGVSYDEGNEILANDPAKFKSLVEKSLVRHVAAVNKLAAKGMRFWDYGNAFLLQAGRAGADIVKDSGEFRYPSYFEDIMGDVFSLGFGPYRWVCLSNDPADLDATDAIAAEELERLMKGDVPNESVNHYRDNLTWIRTARANKLVVGSQARILYADCQGRMSIAVAMNKAVASGRLQGPVAISRDHHDVSGTDSPYRETANVIDGSRFTADMAVHTFAGNACRGATWVSLHNGGGVGWGEVINGGFGLVLDGSPEAERRARSMLEWDVTNGMARRCWSENANARVGVREAMKVNSKLNVTMPSFASEDILESLQFKSAK</sequence>
<dbReference type="InterPro" id="IPR024083">
    <property type="entry name" value="Fumarase/histidase_N"/>
</dbReference>
<dbReference type="Gene3D" id="3.40.50.10730">
    <property type="entry name" value="Urocanase like domains"/>
    <property type="match status" value="1"/>
</dbReference>
<keyword evidence="7" id="KW-0520">NAD</keyword>
<feature type="domain" description="Urocanase N-terminal" evidence="13">
    <location>
        <begin position="810"/>
        <end position="934"/>
    </location>
</feature>
<dbReference type="Pfam" id="PF17391">
    <property type="entry name" value="Urocanase_N"/>
    <property type="match status" value="1"/>
</dbReference>
<evidence type="ECO:0000256" key="8">
    <source>
        <dbReference type="ARBA" id="ARBA00023239"/>
    </source>
</evidence>
<dbReference type="InterPro" id="IPR023637">
    <property type="entry name" value="Urocanase-like"/>
</dbReference>
<name>A0A7J6MW18_PERCH</name>
<comment type="catalytic activity">
    <reaction evidence="10">
        <text>4-imidazolone-5-propanoate = trans-urocanate + H2O</text>
        <dbReference type="Rhea" id="RHEA:13101"/>
        <dbReference type="ChEBI" id="CHEBI:15377"/>
        <dbReference type="ChEBI" id="CHEBI:17771"/>
        <dbReference type="ChEBI" id="CHEBI:77893"/>
        <dbReference type="EC" id="4.2.1.49"/>
    </reaction>
</comment>
<comment type="pathway">
    <text evidence="2">Amino-acid degradation; L-histidine degradation into L-glutamate; N-formimidoyl-L-glutamate from L-histidine: step 2/3.</text>
</comment>
<comment type="similarity">
    <text evidence="3">Belongs to the PAL/histidase family.</text>
</comment>
<keyword evidence="16" id="KW-1185">Reference proteome</keyword>
<dbReference type="CDD" id="cd00332">
    <property type="entry name" value="PAL-HAL"/>
    <property type="match status" value="1"/>
</dbReference>
<dbReference type="PANTHER" id="PTHR12216:SF3">
    <property type="entry name" value="UROCANATE HYDRATASE"/>
    <property type="match status" value="1"/>
</dbReference>
<dbReference type="FunFam" id="3.40.1770.10:FF:000002">
    <property type="entry name" value="Urocanate hydratase 1"/>
    <property type="match status" value="1"/>
</dbReference>
<dbReference type="Pfam" id="PF17392">
    <property type="entry name" value="Urocanase_C"/>
    <property type="match status" value="1"/>
</dbReference>
<dbReference type="InterPro" id="IPR008948">
    <property type="entry name" value="L-Aspartase-like"/>
</dbReference>
<keyword evidence="11" id="KW-0175">Coiled coil</keyword>
<dbReference type="GO" id="GO:0019556">
    <property type="term" value="P:L-histidine catabolic process to glutamate and formamide"/>
    <property type="evidence" value="ECO:0007669"/>
    <property type="project" value="UniProtKB-UniPathway"/>
</dbReference>
<dbReference type="GO" id="GO:0016153">
    <property type="term" value="F:urocanate hydratase activity"/>
    <property type="evidence" value="ECO:0007669"/>
    <property type="project" value="UniProtKB-EC"/>
</dbReference>
<dbReference type="GO" id="GO:0019557">
    <property type="term" value="P:L-histidine catabolic process to glutamate and formate"/>
    <property type="evidence" value="ECO:0007669"/>
    <property type="project" value="UniProtKB-UniPathway"/>
</dbReference>
<dbReference type="EC" id="4.2.1.49" evidence="5"/>
<dbReference type="UniPathway" id="UPA00379">
    <property type="reaction ID" value="UER00550"/>
</dbReference>
<keyword evidence="6" id="KW-0369">Histidine metabolism</keyword>
<dbReference type="InterPro" id="IPR035401">
    <property type="entry name" value="Urocanase_C"/>
</dbReference>
<dbReference type="Gene3D" id="1.10.275.10">
    <property type="entry name" value="Fumarase/aspartase (N-terminal domain)"/>
    <property type="match status" value="1"/>
</dbReference>
<evidence type="ECO:0000256" key="4">
    <source>
        <dbReference type="ARBA" id="ARBA00007578"/>
    </source>
</evidence>
<evidence type="ECO:0000256" key="7">
    <source>
        <dbReference type="ARBA" id="ARBA00023027"/>
    </source>
</evidence>
<evidence type="ECO:0000256" key="3">
    <source>
        <dbReference type="ARBA" id="ARBA00007238"/>
    </source>
</evidence>
<protein>
    <recommendedName>
        <fullName evidence="5">urocanate hydratase</fullName>
        <ecNumber evidence="5">4.2.1.49</ecNumber>
    </recommendedName>
    <alternativeName>
        <fullName evidence="9">Imidazolonepropionate hydrolase</fullName>
    </alternativeName>
</protein>